<feature type="transmembrane region" description="Helical" evidence="1">
    <location>
        <begin position="450"/>
        <end position="466"/>
    </location>
</feature>
<evidence type="ECO:0008006" key="4">
    <source>
        <dbReference type="Google" id="ProtNLM"/>
    </source>
</evidence>
<evidence type="ECO:0000313" key="2">
    <source>
        <dbReference type="EMBL" id="KMZ96440.1"/>
    </source>
</evidence>
<keyword evidence="1" id="KW-0812">Transmembrane</keyword>
<proteinExistence type="predicted"/>
<dbReference type="Proteomes" id="UP000053239">
    <property type="component" value="Unassembled WGS sequence"/>
</dbReference>
<keyword evidence="1" id="KW-0472">Membrane</keyword>
<evidence type="ECO:0000313" key="3">
    <source>
        <dbReference type="Proteomes" id="UP000053239"/>
    </source>
</evidence>
<keyword evidence="1" id="KW-1133">Transmembrane helix</keyword>
<dbReference type="AlphaFoldDB" id="A0A0J9TL42"/>
<dbReference type="EMBL" id="KQ235606">
    <property type="protein sequence ID" value="KMZ96440.1"/>
    <property type="molecule type" value="Genomic_DNA"/>
</dbReference>
<protein>
    <recommendedName>
        <fullName evidence="4">STP1 protein</fullName>
    </recommendedName>
</protein>
<reference evidence="2 3" key="1">
    <citation type="submission" date="2011-09" db="EMBL/GenBank/DDBJ databases">
        <title>The Genome Sequence of Plasmodium vivax North Korean.</title>
        <authorList>
            <consortium name="The Broad Institute Genome Sequencing Platform"/>
            <consortium name="The Broad Institute Genome Sequencing Center for Infectious Disease"/>
            <person name="Neafsey D."/>
            <person name="Carlton J."/>
            <person name="Barnwell J."/>
            <person name="Collins W."/>
            <person name="Escalante A."/>
            <person name="Mullikin J."/>
            <person name="Saul A."/>
            <person name="Guigo R."/>
            <person name="Camara F."/>
            <person name="Young S.K."/>
            <person name="Zeng Q."/>
            <person name="Gargeya S."/>
            <person name="Fitzgerald M."/>
            <person name="Haas B."/>
            <person name="Abouelleil A."/>
            <person name="Alvarado L."/>
            <person name="Arachchi H.M."/>
            <person name="Berlin A."/>
            <person name="Brown A."/>
            <person name="Chapman S.B."/>
            <person name="Chen Z."/>
            <person name="Dunbar C."/>
            <person name="Freedman E."/>
            <person name="Gearin G."/>
            <person name="Gellesch M."/>
            <person name="Goldberg J."/>
            <person name="Griggs A."/>
            <person name="Gujja S."/>
            <person name="Heiman D."/>
            <person name="Howarth C."/>
            <person name="Larson L."/>
            <person name="Lui A."/>
            <person name="MacDonald P.J.P."/>
            <person name="Montmayeur A."/>
            <person name="Murphy C."/>
            <person name="Neiman D."/>
            <person name="Pearson M."/>
            <person name="Priest M."/>
            <person name="Roberts A."/>
            <person name="Saif S."/>
            <person name="Shea T."/>
            <person name="Shenoy N."/>
            <person name="Sisk P."/>
            <person name="Stolte C."/>
            <person name="Sykes S."/>
            <person name="Wortman J."/>
            <person name="Nusbaum C."/>
            <person name="Birren B."/>
        </authorList>
    </citation>
    <scope>NUCLEOTIDE SEQUENCE [LARGE SCALE GENOMIC DNA]</scope>
    <source>
        <strain evidence="2 3">North Korean</strain>
    </source>
</reference>
<gene>
    <name evidence="2" type="ORF">PVNG_06318</name>
</gene>
<accession>A0A0J9TL42</accession>
<name>A0A0J9TL42_PLAVI</name>
<dbReference type="OrthoDB" id="383264at2759"/>
<sequence length="467" mass="53830">MPFRNKFKLNIKVPHNVRKNEKYKQISRRFHYALVEFCTNYNIEQNTVVTHVKCRNLNYFIDNLRDEFVELVDSLTKSKKSGKTLWEEEVEKKILNKLREETENTCARNPTPYNKEIRILRKEMEDYCDKRDELKGELHKMNIPEKEKCNRFRSWTLEYLVNFWNDHFWRKYITYKAMIEPFKIDPICSVITLFDNVFNCKDDDGIRFHLPARIRDNYPLTKTYVPNKKLEPENTEDKKALEDKTSQSYVEISYDENSTREVPQLGKSPEIPDTAFYPKMPKNIQSTSVKVKDKQNPVVIDEYKGVKRVSLETYIKKNMAQPKAASTSLTSYPVTTLAASTPNPVSSTTSSNSAPALAISQSPTGSLSIPIAGGSSGIFHPIGNIQEQGGTLKTAPTSQIDQGNFLIAPGTSFITTPIEELSIFRYSSIIPVLVGSITIFILLNKVRHYIAFYTIIIFYITIKYLFN</sequence>
<feature type="transmembrane region" description="Helical" evidence="1">
    <location>
        <begin position="423"/>
        <end position="443"/>
    </location>
</feature>
<evidence type="ECO:0000256" key="1">
    <source>
        <dbReference type="SAM" id="Phobius"/>
    </source>
</evidence>
<organism evidence="2 3">
    <name type="scientific">Plasmodium vivax North Korean</name>
    <dbReference type="NCBI Taxonomy" id="1035514"/>
    <lineage>
        <taxon>Eukaryota</taxon>
        <taxon>Sar</taxon>
        <taxon>Alveolata</taxon>
        <taxon>Apicomplexa</taxon>
        <taxon>Aconoidasida</taxon>
        <taxon>Haemosporida</taxon>
        <taxon>Plasmodiidae</taxon>
        <taxon>Plasmodium</taxon>
        <taxon>Plasmodium (Plasmodium)</taxon>
    </lineage>
</organism>